<comment type="caution">
    <text evidence="2">The sequence shown here is derived from an EMBL/GenBank/DDBJ whole genome shotgun (WGS) entry which is preliminary data.</text>
</comment>
<dbReference type="EMBL" id="CAJVQB010046440">
    <property type="protein sequence ID" value="CAG8832982.1"/>
    <property type="molecule type" value="Genomic_DNA"/>
</dbReference>
<proteinExistence type="predicted"/>
<dbReference type="Proteomes" id="UP000789901">
    <property type="component" value="Unassembled WGS sequence"/>
</dbReference>
<sequence length="504" mass="59082">MIFKKIRMFKITIMPLLIFIPNPLAWHQNQPHNRLKTDFAINLVQRCYAWFKSVAKAGEALYDKELSRTTFLHHINDLQRGIYDAKQAVSLFTEMCRGLKTLSGLPFDCSADDSACHIRANMIQHYLHYYSENIQLLNKIDFYMEQLSTLQYRIPDIQEAVSTNLKVPVKLVTCPILAQKRHTIGSFQEGFKLFIRLNQNEIDNMTMSTWDPNNILTTIKFISYTFILHKYMKLSIDKAVVRDVLDLELLSGGRVRREFIEMKRCITMLSMSYLIYISSSIMPAYNFKSLLLNVSIEVRGKICCPIFLSFLSLIFNWKAVHTNILLHGRRFCLHGYHDNFWLIRSRKHNSLNRNSDIKLNHHWEVNLVKNNISIYQKYSPAIIIAANSLNGSLEDYINLIRQPKIHKHDDVSCTENLEFIESIQKHDFQDIVLHYAAKHKQHVVSSIKSDRWTEILKAISPEIWRIYQKYNQNSSNSLIIQHVFCDDILEYIKRISIINVAETF</sequence>
<feature type="chain" id="PRO_5045241537" evidence="1">
    <location>
        <begin position="26"/>
        <end position="504"/>
    </location>
</feature>
<name>A0ABN7WJG0_GIGMA</name>
<keyword evidence="1" id="KW-0732">Signal</keyword>
<reference evidence="2 3" key="1">
    <citation type="submission" date="2021-06" db="EMBL/GenBank/DDBJ databases">
        <authorList>
            <person name="Kallberg Y."/>
            <person name="Tangrot J."/>
            <person name="Rosling A."/>
        </authorList>
    </citation>
    <scope>NUCLEOTIDE SEQUENCE [LARGE SCALE GENOMIC DNA]</scope>
    <source>
        <strain evidence="2 3">120-4 pot B 10/14</strain>
    </source>
</reference>
<feature type="signal peptide" evidence="1">
    <location>
        <begin position="1"/>
        <end position="25"/>
    </location>
</feature>
<protein>
    <submittedName>
        <fullName evidence="2">4743_t:CDS:1</fullName>
    </submittedName>
</protein>
<evidence type="ECO:0000313" key="2">
    <source>
        <dbReference type="EMBL" id="CAG8832982.1"/>
    </source>
</evidence>
<evidence type="ECO:0000256" key="1">
    <source>
        <dbReference type="SAM" id="SignalP"/>
    </source>
</evidence>
<accession>A0ABN7WJG0</accession>
<keyword evidence="3" id="KW-1185">Reference proteome</keyword>
<evidence type="ECO:0000313" key="3">
    <source>
        <dbReference type="Proteomes" id="UP000789901"/>
    </source>
</evidence>
<organism evidence="2 3">
    <name type="scientific">Gigaspora margarita</name>
    <dbReference type="NCBI Taxonomy" id="4874"/>
    <lineage>
        <taxon>Eukaryota</taxon>
        <taxon>Fungi</taxon>
        <taxon>Fungi incertae sedis</taxon>
        <taxon>Mucoromycota</taxon>
        <taxon>Glomeromycotina</taxon>
        <taxon>Glomeromycetes</taxon>
        <taxon>Diversisporales</taxon>
        <taxon>Gigasporaceae</taxon>
        <taxon>Gigaspora</taxon>
    </lineage>
</organism>
<gene>
    <name evidence="2" type="ORF">GMARGA_LOCUS31320</name>
</gene>